<proteinExistence type="predicted"/>
<sequence>MTVLAILQARMSSSRLPGKVMADLLGEPMLARQVERLWRCRTLDRLVLATSTEPTDDALADLAARIGIECFRGSLDDVLDRFHAAASGSGAEQIVRLTADCPLADPALIDRLVEMHVAGGYDYSCNTLTLRWPDGLDAEVMRAEVLEAAWREANLPSEREHVTRFIYTRPERFRLGSLVGDTDLSDQRWTVDTPEDLALVRAVYAGLYPANPAFGTDDIVQFLAAHPEIAALNRVHRRNEGLERSLAQDAAARQDLAKP</sequence>
<keyword evidence="1" id="KW-0167">Capsid protein</keyword>
<dbReference type="RefSeq" id="WP_034846989.1">
    <property type="nucleotide sequence ID" value="NZ_JANX01000633.1"/>
</dbReference>
<dbReference type="Proteomes" id="UP000029995">
    <property type="component" value="Unassembled WGS sequence"/>
</dbReference>
<dbReference type="PANTHER" id="PTHR42866:SF1">
    <property type="entry name" value="SPORE COAT POLYSACCHARIDE BIOSYNTHESIS PROTEIN SPSF"/>
    <property type="match status" value="1"/>
</dbReference>
<dbReference type="Pfam" id="PF02348">
    <property type="entry name" value="CTP_transf_3"/>
    <property type="match status" value="1"/>
</dbReference>
<dbReference type="AlphaFoldDB" id="A0A0A0CX18"/>
<reference evidence="1 2" key="1">
    <citation type="submission" date="2014-01" db="EMBL/GenBank/DDBJ databases">
        <title>Genome sequence determination for a cystic fibrosis isolate, Inquilinus limosus.</title>
        <authorList>
            <person name="Pino M."/>
            <person name="Di Conza J."/>
            <person name="Gutkind G."/>
        </authorList>
    </citation>
    <scope>NUCLEOTIDE SEQUENCE [LARGE SCALE GENOMIC DNA]</scope>
    <source>
        <strain evidence="1 2">MP06</strain>
    </source>
</reference>
<accession>A0A0A0CX18</accession>
<dbReference type="Gene3D" id="3.90.550.10">
    <property type="entry name" value="Spore Coat Polysaccharide Biosynthesis Protein SpsA, Chain A"/>
    <property type="match status" value="1"/>
</dbReference>
<dbReference type="OrthoDB" id="9801052at2"/>
<comment type="caution">
    <text evidence="1">The sequence shown here is derived from an EMBL/GenBank/DDBJ whole genome shotgun (WGS) entry which is preliminary data.</text>
</comment>
<name>A0A0A0CX18_9PROT</name>
<protein>
    <submittedName>
        <fullName evidence="1">Spore coat protein</fullName>
    </submittedName>
</protein>
<dbReference type="EMBL" id="JANX01000633">
    <property type="protein sequence ID" value="KGM30986.1"/>
    <property type="molecule type" value="Genomic_DNA"/>
</dbReference>
<gene>
    <name evidence="1" type="ORF">P409_29860</name>
</gene>
<dbReference type="SUPFAM" id="SSF53448">
    <property type="entry name" value="Nucleotide-diphospho-sugar transferases"/>
    <property type="match status" value="1"/>
</dbReference>
<dbReference type="PANTHER" id="PTHR42866">
    <property type="entry name" value="3-DEOXY-MANNO-OCTULOSONATE CYTIDYLYLTRANSFERASE"/>
    <property type="match status" value="1"/>
</dbReference>
<evidence type="ECO:0000313" key="1">
    <source>
        <dbReference type="EMBL" id="KGM30986.1"/>
    </source>
</evidence>
<dbReference type="InterPro" id="IPR003329">
    <property type="entry name" value="Cytidylyl_trans"/>
</dbReference>
<dbReference type="CDD" id="cd02518">
    <property type="entry name" value="GT2_SpsF"/>
    <property type="match status" value="1"/>
</dbReference>
<dbReference type="InterPro" id="IPR029044">
    <property type="entry name" value="Nucleotide-diphossugar_trans"/>
</dbReference>
<keyword evidence="1" id="KW-0946">Virion</keyword>
<evidence type="ECO:0000313" key="2">
    <source>
        <dbReference type="Proteomes" id="UP000029995"/>
    </source>
</evidence>
<organism evidence="1 2">
    <name type="scientific">Inquilinus limosus MP06</name>
    <dbReference type="NCBI Taxonomy" id="1398085"/>
    <lineage>
        <taxon>Bacteria</taxon>
        <taxon>Pseudomonadati</taxon>
        <taxon>Pseudomonadota</taxon>
        <taxon>Alphaproteobacteria</taxon>
        <taxon>Rhodospirillales</taxon>
        <taxon>Rhodospirillaceae</taxon>
        <taxon>Inquilinus</taxon>
    </lineage>
</organism>
<dbReference type="GO" id="GO:0005829">
    <property type="term" value="C:cytosol"/>
    <property type="evidence" value="ECO:0007669"/>
    <property type="project" value="TreeGrafter"/>
</dbReference>